<evidence type="ECO:0000313" key="3">
    <source>
        <dbReference type="Proteomes" id="UP001144323"/>
    </source>
</evidence>
<reference evidence="2" key="1">
    <citation type="journal article" date="2023" name="Int. J. Syst. Evol. Microbiol.">
        <title>Methylocystis iwaonis sp. nov., a type II methane-oxidizing bacterium from surface soil of a rice paddy field in Japan, and emended description of the genus Methylocystis (ex Whittenbury et al. 1970) Bowman et al. 1993.</title>
        <authorList>
            <person name="Kaise H."/>
            <person name="Sawadogo J.B."/>
            <person name="Alam M.S."/>
            <person name="Ueno C."/>
            <person name="Dianou D."/>
            <person name="Shinjo R."/>
            <person name="Asakawa S."/>
        </authorList>
    </citation>
    <scope>NUCLEOTIDE SEQUENCE</scope>
    <source>
        <strain evidence="2">LMG27198</strain>
    </source>
</reference>
<evidence type="ECO:0000313" key="2">
    <source>
        <dbReference type="EMBL" id="GLI94959.1"/>
    </source>
</evidence>
<proteinExistence type="predicted"/>
<comment type="caution">
    <text evidence="2">The sequence shown here is derived from an EMBL/GenBank/DDBJ whole genome shotgun (WGS) entry which is preliminary data.</text>
</comment>
<organism evidence="2 3">
    <name type="scientific">Methylocystis echinoides</name>
    <dbReference type="NCBI Taxonomy" id="29468"/>
    <lineage>
        <taxon>Bacteria</taxon>
        <taxon>Pseudomonadati</taxon>
        <taxon>Pseudomonadota</taxon>
        <taxon>Alphaproteobacteria</taxon>
        <taxon>Hyphomicrobiales</taxon>
        <taxon>Methylocystaceae</taxon>
        <taxon>Methylocystis</taxon>
    </lineage>
</organism>
<dbReference type="EMBL" id="BSEC01000001">
    <property type="protein sequence ID" value="GLI94959.1"/>
    <property type="molecule type" value="Genomic_DNA"/>
</dbReference>
<feature type="chain" id="PRO_5040847823" evidence="1">
    <location>
        <begin position="24"/>
        <end position="102"/>
    </location>
</feature>
<keyword evidence="3" id="KW-1185">Reference proteome</keyword>
<gene>
    <name evidence="2" type="ORF">LMG27198_39510</name>
</gene>
<dbReference type="RefSeq" id="WP_281805266.1">
    <property type="nucleotide sequence ID" value="NZ_BSEC01000001.1"/>
</dbReference>
<dbReference type="AlphaFoldDB" id="A0A9W6LU07"/>
<feature type="signal peptide" evidence="1">
    <location>
        <begin position="1"/>
        <end position="23"/>
    </location>
</feature>
<evidence type="ECO:0000256" key="1">
    <source>
        <dbReference type="SAM" id="SignalP"/>
    </source>
</evidence>
<dbReference type="Proteomes" id="UP001144323">
    <property type="component" value="Unassembled WGS sequence"/>
</dbReference>
<keyword evidence="1" id="KW-0732">Signal</keyword>
<protein>
    <submittedName>
        <fullName evidence="2">Uncharacterized protein</fullName>
    </submittedName>
</protein>
<accession>A0A9W6LU07</accession>
<sequence>MRLAVICTTSAALLMVFASDVQASSQKICSPVEPDKWRTIAPVPKEWIAGDCRRLSESVGATSYKLGCIFSEAIGEKYSWSVEVKLVTDEATPLPPPRNCGW</sequence>
<name>A0A9W6LU07_9HYPH</name>